<dbReference type="InterPro" id="IPR051045">
    <property type="entry name" value="TonB-dependent_transducer"/>
</dbReference>
<dbReference type="Proteomes" id="UP000563094">
    <property type="component" value="Unassembled WGS sequence"/>
</dbReference>
<gene>
    <name evidence="2" type="ORF">FHS90_002603</name>
</gene>
<organism evidence="2 3">
    <name type="scientific">Rufibacter quisquiliarum</name>
    <dbReference type="NCBI Taxonomy" id="1549639"/>
    <lineage>
        <taxon>Bacteria</taxon>
        <taxon>Pseudomonadati</taxon>
        <taxon>Bacteroidota</taxon>
        <taxon>Cytophagia</taxon>
        <taxon>Cytophagales</taxon>
        <taxon>Hymenobacteraceae</taxon>
        <taxon>Rufibacter</taxon>
    </lineage>
</organism>
<dbReference type="PANTHER" id="PTHR33446:SF2">
    <property type="entry name" value="PROTEIN TONB"/>
    <property type="match status" value="1"/>
</dbReference>
<protein>
    <recommendedName>
        <fullName evidence="1">TonB C-terminal domain-containing protein</fullName>
    </recommendedName>
</protein>
<dbReference type="GO" id="GO:0031992">
    <property type="term" value="F:energy transducer activity"/>
    <property type="evidence" value="ECO:0007669"/>
    <property type="project" value="TreeGrafter"/>
</dbReference>
<dbReference type="EMBL" id="JACJIQ010000009">
    <property type="protein sequence ID" value="MBA9077884.1"/>
    <property type="molecule type" value="Genomic_DNA"/>
</dbReference>
<accession>A0A839GE53</accession>
<dbReference type="GO" id="GO:0055085">
    <property type="term" value="P:transmembrane transport"/>
    <property type="evidence" value="ECO:0007669"/>
    <property type="project" value="InterPro"/>
</dbReference>
<evidence type="ECO:0000313" key="3">
    <source>
        <dbReference type="Proteomes" id="UP000563094"/>
    </source>
</evidence>
<dbReference type="RefSeq" id="WP_182513279.1">
    <property type="nucleotide sequence ID" value="NZ_JACJIQ010000009.1"/>
</dbReference>
<dbReference type="InterPro" id="IPR037682">
    <property type="entry name" value="TonB_C"/>
</dbReference>
<comment type="caution">
    <text evidence="2">The sequence shown here is derived from an EMBL/GenBank/DDBJ whole genome shotgun (WGS) entry which is preliminary data.</text>
</comment>
<sequence>MLRREIFSKGELVTGECFAEDGKTTIPYYPHFSFPDFPGGPSTLMKLVMTSFKMPQETSRSRVAGTTVVHFIVTKEGKIHSPSIVKYVHPDIDEEVLRVVNTLPNFAPALEEGN</sequence>
<dbReference type="PANTHER" id="PTHR33446">
    <property type="entry name" value="PROTEIN TONB-RELATED"/>
    <property type="match status" value="1"/>
</dbReference>
<name>A0A839GE53_9BACT</name>
<keyword evidence="3" id="KW-1185">Reference proteome</keyword>
<reference evidence="2 3" key="1">
    <citation type="submission" date="2020-08" db="EMBL/GenBank/DDBJ databases">
        <title>Genomic Encyclopedia of Type Strains, Phase IV (KMG-IV): sequencing the most valuable type-strain genomes for metagenomic binning, comparative biology and taxonomic classification.</title>
        <authorList>
            <person name="Goeker M."/>
        </authorList>
    </citation>
    <scope>NUCLEOTIDE SEQUENCE [LARGE SCALE GENOMIC DNA]</scope>
    <source>
        <strain evidence="2 3">DSM 29854</strain>
    </source>
</reference>
<dbReference type="AlphaFoldDB" id="A0A839GE53"/>
<evidence type="ECO:0000259" key="1">
    <source>
        <dbReference type="Pfam" id="PF03544"/>
    </source>
</evidence>
<dbReference type="Pfam" id="PF03544">
    <property type="entry name" value="TonB_C"/>
    <property type="match status" value="1"/>
</dbReference>
<dbReference type="Gene3D" id="3.30.1150.10">
    <property type="match status" value="1"/>
</dbReference>
<proteinExistence type="predicted"/>
<dbReference type="SUPFAM" id="SSF74653">
    <property type="entry name" value="TolA/TonB C-terminal domain"/>
    <property type="match status" value="1"/>
</dbReference>
<evidence type="ECO:0000313" key="2">
    <source>
        <dbReference type="EMBL" id="MBA9077884.1"/>
    </source>
</evidence>
<feature type="domain" description="TonB C-terminal" evidence="1">
    <location>
        <begin position="55"/>
        <end position="113"/>
    </location>
</feature>
<dbReference type="GO" id="GO:0098797">
    <property type="term" value="C:plasma membrane protein complex"/>
    <property type="evidence" value="ECO:0007669"/>
    <property type="project" value="TreeGrafter"/>
</dbReference>